<keyword evidence="10" id="KW-0449">Lipoprotein</keyword>
<feature type="transmembrane region" description="Helical" evidence="8">
    <location>
        <begin position="228"/>
        <end position="247"/>
    </location>
</feature>
<evidence type="ECO:0000256" key="5">
    <source>
        <dbReference type="ARBA" id="ARBA00022989"/>
    </source>
</evidence>
<name>A0A7W9W946_ARMRO</name>
<dbReference type="InterPro" id="IPR036526">
    <property type="entry name" value="C-N_Hydrolase_sf"/>
</dbReference>
<keyword evidence="7 8" id="KW-0012">Acyltransferase</keyword>
<evidence type="ECO:0000256" key="6">
    <source>
        <dbReference type="ARBA" id="ARBA00023136"/>
    </source>
</evidence>
<comment type="function">
    <text evidence="8">Catalyzes the phospholipid dependent N-acylation of the N-terminal cysteine of apolipoprotein, the last step in lipoprotein maturation.</text>
</comment>
<gene>
    <name evidence="8" type="primary">lnt</name>
    <name evidence="10" type="ORF">HNQ39_004738</name>
</gene>
<dbReference type="InterPro" id="IPR004563">
    <property type="entry name" value="Apolipo_AcylTrfase"/>
</dbReference>
<dbReference type="Pfam" id="PF00795">
    <property type="entry name" value="CN_hydrolase"/>
    <property type="match status" value="1"/>
</dbReference>
<dbReference type="GO" id="GO:0042158">
    <property type="term" value="P:lipoprotein biosynthetic process"/>
    <property type="evidence" value="ECO:0007669"/>
    <property type="project" value="UniProtKB-UniRule"/>
</dbReference>
<feature type="transmembrane region" description="Helical" evidence="8">
    <location>
        <begin position="93"/>
        <end position="110"/>
    </location>
</feature>
<comment type="pathway">
    <text evidence="8">Protein modification; lipoprotein biosynthesis (N-acyl transfer).</text>
</comment>
<evidence type="ECO:0000256" key="2">
    <source>
        <dbReference type="ARBA" id="ARBA00022475"/>
    </source>
</evidence>
<dbReference type="InterPro" id="IPR003010">
    <property type="entry name" value="C-N_Hydrolase"/>
</dbReference>
<dbReference type="Proteomes" id="UP000520814">
    <property type="component" value="Unassembled WGS sequence"/>
</dbReference>
<sequence>MKPRNWSWLSAPLSGVLLVLAFPNANLWPLAWVALVPFYRALTTPLIAPMNGGVLLSSQAPTQRPFRPWGFLWAARPFQPQALQPPRSNRGGLGFWLGFTIFLTGVYWISELNGTTPADKLFPWIGLAAIQGSFFAIFAALAGWALPKLPAPIRPAAFAAGWVTFELVRSLGTLNFPWMILAVSQAHGSGLYWLQFVSIGGQWLLSFAIALVNGELAEAWQSRSKEPVYFAGIIFVSIGIWGFFTAVKFDLQDFSAHKAQASNTIAVAALQGGREASDGVPDYAPLTERAKAQLIVWPEAAAGPLIGAEWRSKYLSELAIRTKADLLIGSGEARPHTNTVWHLRPDGSTGGRYDKQVLVPGGEFFPLYEVLGPIYARFGATPEWNHVPGSKPAVFTLANGTKVGTIICYESVLPWVARQEVQQGAELLVQPTSDSSFGKTAGPYQHLGIVITRAVENRRYIVRAAATGVSAIISPEGKVIASLDLGQTGAVTGGVLPLTERSLASQIGDLVAYLCAAGSAVALVVVGRRRGSTGGQ</sequence>
<evidence type="ECO:0000256" key="7">
    <source>
        <dbReference type="ARBA" id="ARBA00023315"/>
    </source>
</evidence>
<dbReference type="RefSeq" id="WP_184202687.1">
    <property type="nucleotide sequence ID" value="NZ_JACHGW010000005.1"/>
</dbReference>
<keyword evidence="6 8" id="KW-0472">Membrane</keyword>
<dbReference type="HAMAP" id="MF_01148">
    <property type="entry name" value="Lnt"/>
    <property type="match status" value="1"/>
</dbReference>
<dbReference type="PANTHER" id="PTHR38686">
    <property type="entry name" value="APOLIPOPROTEIN N-ACYLTRANSFERASE"/>
    <property type="match status" value="1"/>
</dbReference>
<evidence type="ECO:0000313" key="11">
    <source>
        <dbReference type="Proteomes" id="UP000520814"/>
    </source>
</evidence>
<keyword evidence="4 8" id="KW-0812">Transmembrane</keyword>
<keyword evidence="5 8" id="KW-1133">Transmembrane helix</keyword>
<dbReference type="CDD" id="cd07571">
    <property type="entry name" value="ALP_N-acyl_transferase"/>
    <property type="match status" value="1"/>
</dbReference>
<dbReference type="UniPathway" id="UPA00666"/>
<evidence type="ECO:0000256" key="8">
    <source>
        <dbReference type="HAMAP-Rule" id="MF_01148"/>
    </source>
</evidence>
<comment type="caution">
    <text evidence="10">The sequence shown here is derived from an EMBL/GenBank/DDBJ whole genome shotgun (WGS) entry which is preliminary data.</text>
</comment>
<dbReference type="SUPFAM" id="SSF56317">
    <property type="entry name" value="Carbon-nitrogen hydrolase"/>
    <property type="match status" value="1"/>
</dbReference>
<comment type="similarity">
    <text evidence="8">Belongs to the CN hydrolase family. Apolipoprotein N-acyltransferase subfamily.</text>
</comment>
<keyword evidence="2 8" id="KW-1003">Cell membrane</keyword>
<dbReference type="InterPro" id="IPR045378">
    <property type="entry name" value="LNT_N"/>
</dbReference>
<dbReference type="Pfam" id="PF20154">
    <property type="entry name" value="LNT_N"/>
    <property type="match status" value="1"/>
</dbReference>
<feature type="transmembrane region" description="Helical" evidence="8">
    <location>
        <begin position="192"/>
        <end position="216"/>
    </location>
</feature>
<comment type="catalytic activity">
    <reaction evidence="8">
        <text>N-terminal S-1,2-diacyl-sn-glyceryl-L-cysteinyl-[lipoprotein] + a glycerophospholipid = N-acyl-S-1,2-diacyl-sn-glyceryl-L-cysteinyl-[lipoprotein] + a 2-acyl-sn-glycero-3-phospholipid + H(+)</text>
        <dbReference type="Rhea" id="RHEA:48228"/>
        <dbReference type="Rhea" id="RHEA-COMP:14681"/>
        <dbReference type="Rhea" id="RHEA-COMP:14684"/>
        <dbReference type="ChEBI" id="CHEBI:15378"/>
        <dbReference type="ChEBI" id="CHEBI:136912"/>
        <dbReference type="ChEBI" id="CHEBI:140656"/>
        <dbReference type="ChEBI" id="CHEBI:140657"/>
        <dbReference type="ChEBI" id="CHEBI:140660"/>
        <dbReference type="EC" id="2.3.1.269"/>
    </reaction>
</comment>
<dbReference type="Gene3D" id="3.60.110.10">
    <property type="entry name" value="Carbon-nitrogen hydrolase"/>
    <property type="match status" value="1"/>
</dbReference>
<keyword evidence="11" id="KW-1185">Reference proteome</keyword>
<keyword evidence="3 8" id="KW-0808">Transferase</keyword>
<dbReference type="NCBIfam" id="TIGR00546">
    <property type="entry name" value="lnt"/>
    <property type="match status" value="1"/>
</dbReference>
<dbReference type="PANTHER" id="PTHR38686:SF1">
    <property type="entry name" value="APOLIPOPROTEIN N-ACYLTRANSFERASE"/>
    <property type="match status" value="1"/>
</dbReference>
<feature type="transmembrane region" description="Helical" evidence="8">
    <location>
        <begin position="158"/>
        <end position="180"/>
    </location>
</feature>
<comment type="subcellular location">
    <subcellularLocation>
        <location evidence="1 8">Cell membrane</location>
        <topology evidence="1 8">Multi-pass membrane protein</topology>
    </subcellularLocation>
</comment>
<evidence type="ECO:0000259" key="9">
    <source>
        <dbReference type="PROSITE" id="PS50263"/>
    </source>
</evidence>
<dbReference type="GO" id="GO:0016410">
    <property type="term" value="F:N-acyltransferase activity"/>
    <property type="evidence" value="ECO:0007669"/>
    <property type="project" value="UniProtKB-UniRule"/>
</dbReference>
<dbReference type="EMBL" id="JACHGW010000005">
    <property type="protein sequence ID" value="MBB6052906.1"/>
    <property type="molecule type" value="Genomic_DNA"/>
</dbReference>
<dbReference type="GO" id="GO:0005886">
    <property type="term" value="C:plasma membrane"/>
    <property type="evidence" value="ECO:0007669"/>
    <property type="project" value="UniProtKB-SubCell"/>
</dbReference>
<evidence type="ECO:0000256" key="1">
    <source>
        <dbReference type="ARBA" id="ARBA00004651"/>
    </source>
</evidence>
<proteinExistence type="inferred from homology"/>
<protein>
    <recommendedName>
        <fullName evidence="8">Apolipoprotein N-acyltransferase</fullName>
        <shortName evidence="8">ALP N-acyltransferase</shortName>
        <ecNumber evidence="8">2.3.1.269</ecNumber>
    </recommendedName>
</protein>
<accession>A0A7W9W946</accession>
<evidence type="ECO:0000256" key="3">
    <source>
        <dbReference type="ARBA" id="ARBA00022679"/>
    </source>
</evidence>
<feature type="domain" description="CN hydrolase" evidence="9">
    <location>
        <begin position="263"/>
        <end position="498"/>
    </location>
</feature>
<dbReference type="PROSITE" id="PS50263">
    <property type="entry name" value="CN_HYDROLASE"/>
    <property type="match status" value="1"/>
</dbReference>
<dbReference type="EC" id="2.3.1.269" evidence="8"/>
<evidence type="ECO:0000256" key="4">
    <source>
        <dbReference type="ARBA" id="ARBA00022692"/>
    </source>
</evidence>
<evidence type="ECO:0000313" key="10">
    <source>
        <dbReference type="EMBL" id="MBB6052906.1"/>
    </source>
</evidence>
<feature type="transmembrane region" description="Helical" evidence="8">
    <location>
        <begin position="122"/>
        <end position="146"/>
    </location>
</feature>
<comment type="caution">
    <text evidence="8">Lacks conserved residue(s) required for the propagation of feature annotation.</text>
</comment>
<reference evidence="10 11" key="1">
    <citation type="submission" date="2020-08" db="EMBL/GenBank/DDBJ databases">
        <title>Genomic Encyclopedia of Type Strains, Phase IV (KMG-IV): sequencing the most valuable type-strain genomes for metagenomic binning, comparative biology and taxonomic classification.</title>
        <authorList>
            <person name="Goeker M."/>
        </authorList>
    </citation>
    <scope>NUCLEOTIDE SEQUENCE [LARGE SCALE GENOMIC DNA]</scope>
    <source>
        <strain evidence="10 11">DSM 23562</strain>
    </source>
</reference>
<organism evidence="10 11">
    <name type="scientific">Armatimonas rosea</name>
    <dbReference type="NCBI Taxonomy" id="685828"/>
    <lineage>
        <taxon>Bacteria</taxon>
        <taxon>Bacillati</taxon>
        <taxon>Armatimonadota</taxon>
        <taxon>Armatimonadia</taxon>
        <taxon>Armatimonadales</taxon>
        <taxon>Armatimonadaceae</taxon>
        <taxon>Armatimonas</taxon>
    </lineage>
</organism>
<dbReference type="AlphaFoldDB" id="A0A7W9W946"/>